<dbReference type="SUPFAM" id="SSF54373">
    <property type="entry name" value="FAD-linked reductases, C-terminal domain"/>
    <property type="match status" value="2"/>
</dbReference>
<comment type="similarity">
    <text evidence="1 2">Belongs to the GMC oxidoreductase family.</text>
</comment>
<comment type="caution">
    <text evidence="6">The sequence shown here is derived from an EMBL/GenBank/DDBJ whole genome shotgun (WGS) entry which is preliminary data.</text>
</comment>
<dbReference type="InterPro" id="IPR036188">
    <property type="entry name" value="FAD/NAD-bd_sf"/>
</dbReference>
<feature type="transmembrane region" description="Helical" evidence="3">
    <location>
        <begin position="5"/>
        <end position="22"/>
    </location>
</feature>
<dbReference type="GO" id="GO:0016614">
    <property type="term" value="F:oxidoreductase activity, acting on CH-OH group of donors"/>
    <property type="evidence" value="ECO:0007669"/>
    <property type="project" value="InterPro"/>
</dbReference>
<dbReference type="Gene3D" id="3.30.560.10">
    <property type="entry name" value="Glucose Oxidase, domain 3"/>
    <property type="match status" value="2"/>
</dbReference>
<accession>A0A836JUK6</accession>
<dbReference type="PANTHER" id="PTHR11552:SF158">
    <property type="entry name" value="GH23626P-RELATED"/>
    <property type="match status" value="1"/>
</dbReference>
<dbReference type="InterPro" id="IPR012132">
    <property type="entry name" value="GMC_OxRdtase"/>
</dbReference>
<feature type="non-terminal residue" evidence="6">
    <location>
        <position position="1317"/>
    </location>
</feature>
<evidence type="ECO:0000256" key="3">
    <source>
        <dbReference type="SAM" id="Phobius"/>
    </source>
</evidence>
<evidence type="ECO:0000256" key="1">
    <source>
        <dbReference type="ARBA" id="ARBA00010790"/>
    </source>
</evidence>
<dbReference type="EMBL" id="JAANIA010000101">
    <property type="protein sequence ID" value="KAG5327211.1"/>
    <property type="molecule type" value="Genomic_DNA"/>
</dbReference>
<feature type="domain" description="Glucose-methanol-choline oxidoreductase N-terminal" evidence="4">
    <location>
        <begin position="838"/>
        <end position="861"/>
    </location>
</feature>
<dbReference type="Gene3D" id="3.50.50.60">
    <property type="entry name" value="FAD/NAD(P)-binding domain"/>
    <property type="match status" value="2"/>
</dbReference>
<dbReference type="Pfam" id="PF05199">
    <property type="entry name" value="GMC_oxred_C"/>
    <property type="match status" value="2"/>
</dbReference>
<dbReference type="Pfam" id="PF00732">
    <property type="entry name" value="GMC_oxred_N"/>
    <property type="match status" value="2"/>
</dbReference>
<keyword evidence="2" id="KW-0274">FAD</keyword>
<dbReference type="PROSITE" id="PS00624">
    <property type="entry name" value="GMC_OXRED_2"/>
    <property type="match status" value="2"/>
</dbReference>
<proteinExistence type="inferred from homology"/>
<feature type="domain" description="Glucose-methanol-choline oxidoreductase N-terminal" evidence="4">
    <location>
        <begin position="152"/>
        <end position="175"/>
    </location>
</feature>
<keyword evidence="2" id="KW-0285">Flavoprotein</keyword>
<feature type="non-terminal residue" evidence="6">
    <location>
        <position position="1"/>
    </location>
</feature>
<evidence type="ECO:0000259" key="4">
    <source>
        <dbReference type="PROSITE" id="PS00623"/>
    </source>
</evidence>
<sequence length="1317" mass="148137">MKKTAIFFVIIAITIGLLELYLPNNNLYGDDTGGLRLMNILKLIKGVVHFFIQSRRYLAEQVSDTTPQSGDTFDFIAIGAGTAGATIAARLSKIPQVKVLLIEDGTHESLYMDIPFISGLLQKTKINRSHRTKPSNKYCLGIEGNNCVYPTAKVIGGSSTLNYMIASRGNAKDYDRWAEMGNEGWAYKDVLKYFKKLETMDIPELKSDIVYHGTNGPVHITQPEFRTDVVKAFIQASKEMGYPIIDYNGKEEIGFSYVQTTIMNGTRMSSNRAYLNPARDRNNLHVTLESTATKLLIDSSTKRAIGVEFVKHNQTIRAFANKEVIVCAGAIRSPQLLMLSGIGPIKHLIELGINVIQGAPVGENFMDHIAFYGLTWIINTSISLLPSELLNPFNPYITDFLLKRTGPFTLPGGIEAIGFVNTKHPEKHNGLPDIELLFTGASFKEDYIFPDMLHLKKSIRQEWSKYVDTYGWCLATVLMRPKSRGRITLLANDVNVKPEITLNYFNDPNDMKTMIAGLRTAFNFGQTKTMQALNSQLLNLTYTECDDYEYDSDAYWECVLRIMTSTLFHYSGTCKMGAKGDPTAVVDPKLKVIGIQGLRIADASIMPEIISGHLNLPVYMIAEKAADMIKEEWVLLICNQRCSLKYINLYFNNLNQITISYFSFVPELVDSECTKKMHFFSYYKVTSLLRGLILSIMISLLQSHEQPNWYHRLYNMNESKLINIINLNNKTLNFLEQSQRFRSEEVSDMTPQYNETFDFIIIGAGTAGATIAARLSEISEVKILLIEAGFHESFFMDIPMIAPILSLDSNINWKYKTRPSNKYCLEGMKDNSCNFPAGKIIGGSSVLNFMAATRGNAEDYDRWAEMGNEGWTYKDVLKYFKKLETMDIPELKSDIEYHGTNGPVHINYSSPNTPLAEAFLEAGKELGYSLVDYNGKNQIGFSYLQFTIMNGTRMSSNRAYLHPIHNRKNLHVTFQSTVTKVLIDSSTNRSVGVEFTKKDQTIRVFASKEVILCAGAIKSPQLLMLSGIGPAKHLTELGIDVIRDASVGKNLMDHVTFYGLTWASNVSINSQLFKSFNFINPHIKTLPLTSRPEAISFINTKQPGKRNGLPDIELVFASGPLMEDLILSRLLNYNDSLRQKWKYSDRHDWFLGPILLKPKSRGQIMLLANNINVKPDIVPNYFDNPDDIKTMIAGIRTALSIGHTKAMQAFDSKLSNITYTECNDYEYDSDAYWECTSRILASSLFHYSGTCKMGAKEDPTAVVDPKLKVIGIQGLRVADASIMPEIVSAHLSIPVYMIAEKAADMIKEEWGFFKKSC</sequence>
<evidence type="ECO:0000313" key="7">
    <source>
        <dbReference type="Proteomes" id="UP000668214"/>
    </source>
</evidence>
<dbReference type="Proteomes" id="UP000668214">
    <property type="component" value="Unassembled WGS sequence"/>
</dbReference>
<dbReference type="PANTHER" id="PTHR11552">
    <property type="entry name" value="GLUCOSE-METHANOL-CHOLINE GMC OXIDOREDUCTASE"/>
    <property type="match status" value="1"/>
</dbReference>
<keyword evidence="3" id="KW-1133">Transmembrane helix</keyword>
<keyword evidence="7" id="KW-1185">Reference proteome</keyword>
<dbReference type="PROSITE" id="PS00623">
    <property type="entry name" value="GMC_OXRED_1"/>
    <property type="match status" value="2"/>
</dbReference>
<dbReference type="GO" id="GO:0050660">
    <property type="term" value="F:flavin adenine dinucleotide binding"/>
    <property type="evidence" value="ECO:0007669"/>
    <property type="project" value="InterPro"/>
</dbReference>
<feature type="domain" description="Glucose-methanol-choline oxidoreductase N-terminal" evidence="5">
    <location>
        <begin position="1015"/>
        <end position="1029"/>
    </location>
</feature>
<keyword evidence="3" id="KW-0812">Transmembrane</keyword>
<keyword evidence="3" id="KW-0472">Membrane</keyword>
<reference evidence="6" key="1">
    <citation type="submission" date="2020-02" db="EMBL/GenBank/DDBJ databases">
        <title>Relaxed selection underlies rapid genomic changes in the transitions from sociality to social parasitism in ants.</title>
        <authorList>
            <person name="Bi X."/>
        </authorList>
    </citation>
    <scope>NUCLEOTIDE SEQUENCE</scope>
    <source>
        <strain evidence="6">BGI-DK2014c</strain>
        <tissue evidence="6">Whole body</tissue>
    </source>
</reference>
<evidence type="ECO:0000259" key="5">
    <source>
        <dbReference type="PROSITE" id="PS00624"/>
    </source>
</evidence>
<dbReference type="SUPFAM" id="SSF51905">
    <property type="entry name" value="FAD/NAD(P)-binding domain"/>
    <property type="match status" value="2"/>
</dbReference>
<organism evidence="6 7">
    <name type="scientific">Pseudoatta argentina</name>
    <dbReference type="NCBI Taxonomy" id="621737"/>
    <lineage>
        <taxon>Eukaryota</taxon>
        <taxon>Metazoa</taxon>
        <taxon>Ecdysozoa</taxon>
        <taxon>Arthropoda</taxon>
        <taxon>Hexapoda</taxon>
        <taxon>Insecta</taxon>
        <taxon>Pterygota</taxon>
        <taxon>Neoptera</taxon>
        <taxon>Endopterygota</taxon>
        <taxon>Hymenoptera</taxon>
        <taxon>Apocrita</taxon>
        <taxon>Aculeata</taxon>
        <taxon>Formicoidea</taxon>
        <taxon>Formicidae</taxon>
        <taxon>Myrmicinae</taxon>
        <taxon>Pseudoatta</taxon>
    </lineage>
</organism>
<dbReference type="InterPro" id="IPR007867">
    <property type="entry name" value="GMC_OxRtase_C"/>
</dbReference>
<dbReference type="InterPro" id="IPR000172">
    <property type="entry name" value="GMC_OxRdtase_N"/>
</dbReference>
<evidence type="ECO:0000256" key="2">
    <source>
        <dbReference type="RuleBase" id="RU003968"/>
    </source>
</evidence>
<evidence type="ECO:0000313" key="6">
    <source>
        <dbReference type="EMBL" id="KAG5327211.1"/>
    </source>
</evidence>
<feature type="domain" description="Glucose-methanol-choline oxidoreductase N-terminal" evidence="5">
    <location>
        <begin position="329"/>
        <end position="343"/>
    </location>
</feature>
<gene>
    <name evidence="6" type="primary">Gld_2</name>
    <name evidence="6" type="ORF">G6Z78_0007634</name>
</gene>
<protein>
    <submittedName>
        <fullName evidence="6">DHGL dehydrogenase</fullName>
    </submittedName>
</protein>
<name>A0A836JUK6_9HYME</name>